<evidence type="ECO:0000313" key="3">
    <source>
        <dbReference type="Proteomes" id="UP001187192"/>
    </source>
</evidence>
<evidence type="ECO:0000256" key="1">
    <source>
        <dbReference type="SAM" id="MobiDB-lite"/>
    </source>
</evidence>
<sequence>MQGQVLPGYVAAGGNVMCCSSRWAALVAHGYRDKACEPTTLPEYVVRSSKTARVGRIITPGRSESGSRPNSEQTGIAFPLPRVVENGTLWSEQITTSTHMLVFQNINAT</sequence>
<evidence type="ECO:0000313" key="2">
    <source>
        <dbReference type="EMBL" id="GMN43488.1"/>
    </source>
</evidence>
<proteinExistence type="predicted"/>
<dbReference type="Proteomes" id="UP001187192">
    <property type="component" value="Unassembled WGS sequence"/>
</dbReference>
<accession>A0AA87ZWD2</accession>
<keyword evidence="3" id="KW-1185">Reference proteome</keyword>
<feature type="compositionally biased region" description="Polar residues" evidence="1">
    <location>
        <begin position="62"/>
        <end position="74"/>
    </location>
</feature>
<reference evidence="2" key="1">
    <citation type="submission" date="2023-07" db="EMBL/GenBank/DDBJ databases">
        <title>draft genome sequence of fig (Ficus carica).</title>
        <authorList>
            <person name="Takahashi T."/>
            <person name="Nishimura K."/>
        </authorList>
    </citation>
    <scope>NUCLEOTIDE SEQUENCE</scope>
</reference>
<dbReference type="EMBL" id="BTGU01000016">
    <property type="protein sequence ID" value="GMN43488.1"/>
    <property type="molecule type" value="Genomic_DNA"/>
</dbReference>
<name>A0AA87ZWD2_FICCA</name>
<dbReference type="AlphaFoldDB" id="A0AA87ZWD2"/>
<organism evidence="2 3">
    <name type="scientific">Ficus carica</name>
    <name type="common">Common fig</name>
    <dbReference type="NCBI Taxonomy" id="3494"/>
    <lineage>
        <taxon>Eukaryota</taxon>
        <taxon>Viridiplantae</taxon>
        <taxon>Streptophyta</taxon>
        <taxon>Embryophyta</taxon>
        <taxon>Tracheophyta</taxon>
        <taxon>Spermatophyta</taxon>
        <taxon>Magnoliopsida</taxon>
        <taxon>eudicotyledons</taxon>
        <taxon>Gunneridae</taxon>
        <taxon>Pentapetalae</taxon>
        <taxon>rosids</taxon>
        <taxon>fabids</taxon>
        <taxon>Rosales</taxon>
        <taxon>Moraceae</taxon>
        <taxon>Ficeae</taxon>
        <taxon>Ficus</taxon>
    </lineage>
</organism>
<feature type="region of interest" description="Disordered" evidence="1">
    <location>
        <begin position="58"/>
        <end position="77"/>
    </location>
</feature>
<protein>
    <submittedName>
        <fullName evidence="2">Uncharacterized protein</fullName>
    </submittedName>
</protein>
<gene>
    <name evidence="2" type="ORF">TIFTF001_012699</name>
</gene>
<comment type="caution">
    <text evidence="2">The sequence shown here is derived from an EMBL/GenBank/DDBJ whole genome shotgun (WGS) entry which is preliminary data.</text>
</comment>